<evidence type="ECO:0000256" key="1">
    <source>
        <dbReference type="ARBA" id="ARBA00010875"/>
    </source>
</evidence>
<evidence type="ECO:0000256" key="5">
    <source>
        <dbReference type="ARBA" id="ARBA00022801"/>
    </source>
</evidence>
<dbReference type="GO" id="GO:0004222">
    <property type="term" value="F:metalloendopeptidase activity"/>
    <property type="evidence" value="ECO:0007669"/>
    <property type="project" value="InterPro"/>
</dbReference>
<evidence type="ECO:0000256" key="4">
    <source>
        <dbReference type="ARBA" id="ARBA00022759"/>
    </source>
</evidence>
<dbReference type="NCBIfam" id="TIGR00043">
    <property type="entry name" value="rRNA maturation RNase YbeY"/>
    <property type="match status" value="1"/>
</dbReference>
<comment type="caution">
    <text evidence="8">The sequence shown here is derived from an EMBL/GenBank/DDBJ whole genome shotgun (WGS) entry which is preliminary data.</text>
</comment>
<sequence>MSRLPIHFFSEETSFSPKAKTALRNWINETILSEKHQLQELNFIFCSDEYLLKINQQYLDHDTYTDIITFDNSEEKGEIYGDIFISIDRVRENAKEFKTTLINELHRVVIHGTLHLLGYPDKKKADKEKMTAKENQYLAIRNF</sequence>
<comment type="function">
    <text evidence="7">Single strand-specific metallo-endoribonuclease involved in late-stage 70S ribosome quality control and in maturation of the 3' terminus of the 16S rRNA.</text>
</comment>
<keyword evidence="9" id="KW-1185">Reference proteome</keyword>
<keyword evidence="7" id="KW-0698">rRNA processing</keyword>
<dbReference type="InterPro" id="IPR023091">
    <property type="entry name" value="MetalPrtase_cat_dom_sf_prd"/>
</dbReference>
<accession>A0A4U1C490</accession>
<dbReference type="AlphaFoldDB" id="A0A4U1C490"/>
<evidence type="ECO:0000256" key="2">
    <source>
        <dbReference type="ARBA" id="ARBA00022722"/>
    </source>
</evidence>
<dbReference type="RefSeq" id="WP_136824903.1">
    <property type="nucleotide sequence ID" value="NZ_SWBP01000001.1"/>
</dbReference>
<dbReference type="EC" id="3.1.-.-" evidence="7"/>
<keyword evidence="7" id="KW-0690">Ribosome biogenesis</keyword>
<keyword evidence="5 7" id="KW-0378">Hydrolase</keyword>
<dbReference type="GO" id="GO:0005737">
    <property type="term" value="C:cytoplasm"/>
    <property type="evidence" value="ECO:0007669"/>
    <property type="project" value="UniProtKB-SubCell"/>
</dbReference>
<keyword evidence="4 7" id="KW-0255">Endonuclease</keyword>
<dbReference type="Gene3D" id="3.40.390.30">
    <property type="entry name" value="Metalloproteases ('zincins'), catalytic domain"/>
    <property type="match status" value="1"/>
</dbReference>
<dbReference type="PANTHER" id="PTHR46986">
    <property type="entry name" value="ENDORIBONUCLEASE YBEY, CHLOROPLASTIC"/>
    <property type="match status" value="1"/>
</dbReference>
<evidence type="ECO:0000256" key="6">
    <source>
        <dbReference type="ARBA" id="ARBA00022833"/>
    </source>
</evidence>
<protein>
    <recommendedName>
        <fullName evidence="7">Endoribonuclease YbeY</fullName>
        <ecNumber evidence="7">3.1.-.-</ecNumber>
    </recommendedName>
</protein>
<dbReference type="PROSITE" id="PS01306">
    <property type="entry name" value="UPF0054"/>
    <property type="match status" value="1"/>
</dbReference>
<dbReference type="SUPFAM" id="SSF55486">
    <property type="entry name" value="Metalloproteases ('zincins'), catalytic domain"/>
    <property type="match status" value="1"/>
</dbReference>
<dbReference type="InterPro" id="IPR020549">
    <property type="entry name" value="YbeY_CS"/>
</dbReference>
<dbReference type="HAMAP" id="MF_00009">
    <property type="entry name" value="Endoribonucl_YbeY"/>
    <property type="match status" value="1"/>
</dbReference>
<organism evidence="8 9">
    <name type="scientific">Pedobacter cryophilus</name>
    <dbReference type="NCBI Taxonomy" id="2571271"/>
    <lineage>
        <taxon>Bacteria</taxon>
        <taxon>Pseudomonadati</taxon>
        <taxon>Bacteroidota</taxon>
        <taxon>Sphingobacteriia</taxon>
        <taxon>Sphingobacteriales</taxon>
        <taxon>Sphingobacteriaceae</taxon>
        <taxon>Pedobacter</taxon>
    </lineage>
</organism>
<evidence type="ECO:0000313" key="9">
    <source>
        <dbReference type="Proteomes" id="UP000308181"/>
    </source>
</evidence>
<dbReference type="Pfam" id="PF02130">
    <property type="entry name" value="YbeY"/>
    <property type="match status" value="1"/>
</dbReference>
<keyword evidence="3 7" id="KW-0479">Metal-binding</keyword>
<name>A0A4U1C490_9SPHI</name>
<evidence type="ECO:0000313" key="8">
    <source>
        <dbReference type="EMBL" id="TKC00696.1"/>
    </source>
</evidence>
<dbReference type="GO" id="GO:0004521">
    <property type="term" value="F:RNA endonuclease activity"/>
    <property type="evidence" value="ECO:0007669"/>
    <property type="project" value="UniProtKB-UniRule"/>
</dbReference>
<comment type="cofactor">
    <cofactor evidence="7">
        <name>Zn(2+)</name>
        <dbReference type="ChEBI" id="CHEBI:29105"/>
    </cofactor>
    <text evidence="7">Binds 1 zinc ion.</text>
</comment>
<dbReference type="GO" id="GO:0008270">
    <property type="term" value="F:zinc ion binding"/>
    <property type="evidence" value="ECO:0007669"/>
    <property type="project" value="UniProtKB-UniRule"/>
</dbReference>
<keyword evidence="6 7" id="KW-0862">Zinc</keyword>
<comment type="similarity">
    <text evidence="1 7">Belongs to the endoribonuclease YbeY family.</text>
</comment>
<feature type="binding site" evidence="7">
    <location>
        <position position="111"/>
    </location>
    <ligand>
        <name>Zn(2+)</name>
        <dbReference type="ChEBI" id="CHEBI:29105"/>
        <note>catalytic</note>
    </ligand>
</feature>
<dbReference type="InterPro" id="IPR002036">
    <property type="entry name" value="YbeY"/>
</dbReference>
<evidence type="ECO:0000256" key="7">
    <source>
        <dbReference type="HAMAP-Rule" id="MF_00009"/>
    </source>
</evidence>
<proteinExistence type="inferred from homology"/>
<reference evidence="8 9" key="1">
    <citation type="submission" date="2019-04" db="EMBL/GenBank/DDBJ databases">
        <title>Pedobacter sp. AR-3-17 sp. nov., isolated from Arctic soil.</title>
        <authorList>
            <person name="Dahal R.H."/>
            <person name="Kim D.-U."/>
        </authorList>
    </citation>
    <scope>NUCLEOTIDE SEQUENCE [LARGE SCALE GENOMIC DNA]</scope>
    <source>
        <strain evidence="8 9">AR-3-17</strain>
    </source>
</reference>
<feature type="binding site" evidence="7">
    <location>
        <position position="115"/>
    </location>
    <ligand>
        <name>Zn(2+)</name>
        <dbReference type="ChEBI" id="CHEBI:29105"/>
        <note>catalytic</note>
    </ligand>
</feature>
<gene>
    <name evidence="7 8" type="primary">ybeY</name>
    <name evidence="8" type="ORF">FA046_03185</name>
</gene>
<dbReference type="OrthoDB" id="9811984at2"/>
<dbReference type="Proteomes" id="UP000308181">
    <property type="component" value="Unassembled WGS sequence"/>
</dbReference>
<comment type="subcellular location">
    <subcellularLocation>
        <location evidence="7">Cytoplasm</location>
    </subcellularLocation>
</comment>
<feature type="binding site" evidence="7">
    <location>
        <position position="121"/>
    </location>
    <ligand>
        <name>Zn(2+)</name>
        <dbReference type="ChEBI" id="CHEBI:29105"/>
        <note>catalytic</note>
    </ligand>
</feature>
<dbReference type="EMBL" id="SWBP01000001">
    <property type="protein sequence ID" value="TKC00696.1"/>
    <property type="molecule type" value="Genomic_DNA"/>
</dbReference>
<evidence type="ECO:0000256" key="3">
    <source>
        <dbReference type="ARBA" id="ARBA00022723"/>
    </source>
</evidence>
<dbReference type="GO" id="GO:0006364">
    <property type="term" value="P:rRNA processing"/>
    <property type="evidence" value="ECO:0007669"/>
    <property type="project" value="UniProtKB-UniRule"/>
</dbReference>
<dbReference type="PANTHER" id="PTHR46986:SF1">
    <property type="entry name" value="ENDORIBONUCLEASE YBEY, CHLOROPLASTIC"/>
    <property type="match status" value="1"/>
</dbReference>
<keyword evidence="2 7" id="KW-0540">Nuclease</keyword>
<keyword evidence="7" id="KW-0963">Cytoplasm</keyword>